<dbReference type="InterPro" id="IPR040828">
    <property type="entry name" value="pPIWI_RE_REase"/>
</dbReference>
<dbReference type="RefSeq" id="WP_035346791.1">
    <property type="nucleotide sequence ID" value="NZ_BAUU01000037.1"/>
</dbReference>
<dbReference type="Proteomes" id="UP000018895">
    <property type="component" value="Unassembled WGS sequence"/>
</dbReference>
<keyword evidence="3" id="KW-1185">Reference proteome</keyword>
<name>W4QKS0_9BACI</name>
<organism evidence="2 3">
    <name type="scientific">Halalkalibacter hemicellulosilyticusJCM 9152</name>
    <dbReference type="NCBI Taxonomy" id="1236971"/>
    <lineage>
        <taxon>Bacteria</taxon>
        <taxon>Bacillati</taxon>
        <taxon>Bacillota</taxon>
        <taxon>Bacilli</taxon>
        <taxon>Bacillales</taxon>
        <taxon>Bacillaceae</taxon>
        <taxon>Halalkalibacter</taxon>
    </lineage>
</organism>
<protein>
    <recommendedName>
        <fullName evidence="1">REase associating with pPIWI RE domain-containing protein</fullName>
    </recommendedName>
</protein>
<evidence type="ECO:0000313" key="3">
    <source>
        <dbReference type="Proteomes" id="UP000018895"/>
    </source>
</evidence>
<comment type="caution">
    <text evidence="2">The sequence shown here is derived from an EMBL/GenBank/DDBJ whole genome shotgun (WGS) entry which is preliminary data.</text>
</comment>
<sequence>MRFETKGGDLLTVKSLIDNYEKRCFDSLSILARSIIDMDKAFKEENLEGFPKLMIKATGELHSIGLELGLDSKDIYPLTLDEQIVWWEKPLHLWPYPSFDEWFFVEEDELEQAVLYDYDVTEFCISIAQGGHDPIHEQDTKEFISIRNLLNNDSHDYSNIRKFLIENPILNLDSPTYMRKIAHMPPNIQEKLVNYLYEAVPKHYYNEGQVYVCPRCGWTLSITDDGDANCDTNKCKKLSSGWYFKSIKLNSHKLLRVRRGIRRYIVDPGLLELNLFKRIEKLPGLKDVILYPNNDEYDLELIFESGTSWVVDVKDWVNPYMLNHNLKPFSTNVIREKAFIVVPSFRGSTYVKTLRSICKKGYEVLDDKQFVKLVQKEGAQFESQI</sequence>
<gene>
    <name evidence="2" type="ORF">JCM9152_4027</name>
</gene>
<evidence type="ECO:0000313" key="2">
    <source>
        <dbReference type="EMBL" id="GAE32492.1"/>
    </source>
</evidence>
<dbReference type="OrthoDB" id="580959at2"/>
<dbReference type="Pfam" id="PF18154">
    <property type="entry name" value="pPIWI_RE_REase"/>
    <property type="match status" value="1"/>
</dbReference>
<accession>W4QKS0</accession>
<evidence type="ECO:0000259" key="1">
    <source>
        <dbReference type="Pfam" id="PF18154"/>
    </source>
</evidence>
<feature type="domain" description="REase associating with pPIWI RE" evidence="1">
    <location>
        <begin position="269"/>
        <end position="379"/>
    </location>
</feature>
<reference evidence="2" key="1">
    <citation type="journal article" date="2014" name="Genome Announc.">
        <title>Draft Genome Sequences of Three Alkaliphilic Bacillus Strains, Bacillus wakoensis JCM 9140T, Bacillus akibai JCM 9157T, and Bacillus hemicellulosilyticus JCM 9152T.</title>
        <authorList>
            <person name="Yuki M."/>
            <person name="Oshima K."/>
            <person name="Suda W."/>
            <person name="Oshida Y."/>
            <person name="Kitamura K."/>
            <person name="Iida T."/>
            <person name="Hattori M."/>
            <person name="Ohkuma M."/>
        </authorList>
    </citation>
    <scope>NUCLEOTIDE SEQUENCE [LARGE SCALE GENOMIC DNA]</scope>
    <source>
        <strain evidence="2">JCM 9152</strain>
    </source>
</reference>
<dbReference type="EMBL" id="BAUU01000037">
    <property type="protein sequence ID" value="GAE32492.1"/>
    <property type="molecule type" value="Genomic_DNA"/>
</dbReference>
<proteinExistence type="predicted"/>
<dbReference type="AlphaFoldDB" id="W4QKS0"/>
<dbReference type="STRING" id="1236971.JCM9152_4027"/>